<organism evidence="2">
    <name type="scientific">Opuntia streptacantha</name>
    <name type="common">Prickly pear cactus</name>
    <name type="synonym">Opuntia cardona</name>
    <dbReference type="NCBI Taxonomy" id="393608"/>
    <lineage>
        <taxon>Eukaryota</taxon>
        <taxon>Viridiplantae</taxon>
        <taxon>Streptophyta</taxon>
        <taxon>Embryophyta</taxon>
        <taxon>Tracheophyta</taxon>
        <taxon>Spermatophyta</taxon>
        <taxon>Magnoliopsida</taxon>
        <taxon>eudicotyledons</taxon>
        <taxon>Gunneridae</taxon>
        <taxon>Pentapetalae</taxon>
        <taxon>Caryophyllales</taxon>
        <taxon>Cactineae</taxon>
        <taxon>Cactaceae</taxon>
        <taxon>Opuntioideae</taxon>
        <taxon>Opuntia</taxon>
    </lineage>
</organism>
<sequence>MSLILDFGCDRNLCCVEFMLCSILYPSPSLAFFGPYPPPPKKGLRIAELIIFFKSSLKFANNYLPASYNLICLQFLVGFLELCIISYSTFGSPQTLRKRNHTGRLLLYNFL</sequence>
<protein>
    <submittedName>
        <fullName evidence="2">Uncharacterized protein</fullName>
    </submittedName>
</protein>
<accession>A0A7C9D3P6</accession>
<dbReference type="EMBL" id="GISG01075230">
    <property type="protein sequence ID" value="MBA4630823.1"/>
    <property type="molecule type" value="Transcribed_RNA"/>
</dbReference>
<feature type="transmembrane region" description="Helical" evidence="1">
    <location>
        <begin position="66"/>
        <end position="90"/>
    </location>
</feature>
<dbReference type="AlphaFoldDB" id="A0A7C9D3P6"/>
<evidence type="ECO:0000313" key="2">
    <source>
        <dbReference type="EMBL" id="MBA4630823.1"/>
    </source>
</evidence>
<proteinExistence type="predicted"/>
<reference evidence="2" key="1">
    <citation type="journal article" date="2013" name="J. Plant Res.">
        <title>Effect of fungi and light on seed germination of three Opuntia species from semiarid lands of central Mexico.</title>
        <authorList>
            <person name="Delgado-Sanchez P."/>
            <person name="Jimenez-Bremont J.F."/>
            <person name="Guerrero-Gonzalez Mde L."/>
            <person name="Flores J."/>
        </authorList>
    </citation>
    <scope>NUCLEOTIDE SEQUENCE</scope>
    <source>
        <tissue evidence="2">Cladode</tissue>
    </source>
</reference>
<reference evidence="2" key="2">
    <citation type="submission" date="2020-07" db="EMBL/GenBank/DDBJ databases">
        <authorList>
            <person name="Vera ALvarez R."/>
            <person name="Arias-Moreno D.M."/>
            <person name="Jimenez-Jacinto V."/>
            <person name="Jimenez-Bremont J.F."/>
            <person name="Swaminathan K."/>
            <person name="Moose S.P."/>
            <person name="Guerrero-Gonzalez M.L."/>
            <person name="Marino-Ramirez L."/>
            <person name="Landsman D."/>
            <person name="Rodriguez-Kessler M."/>
            <person name="Delgado-Sanchez P."/>
        </authorList>
    </citation>
    <scope>NUCLEOTIDE SEQUENCE</scope>
    <source>
        <tissue evidence="2">Cladode</tissue>
    </source>
</reference>
<keyword evidence="1" id="KW-1133">Transmembrane helix</keyword>
<dbReference type="EMBL" id="GISG01075232">
    <property type="protein sequence ID" value="MBA4630824.1"/>
    <property type="molecule type" value="Transcribed_RNA"/>
</dbReference>
<name>A0A7C9D3P6_OPUST</name>
<keyword evidence="1" id="KW-0812">Transmembrane</keyword>
<keyword evidence="1" id="KW-0472">Membrane</keyword>
<evidence type="ECO:0000256" key="1">
    <source>
        <dbReference type="SAM" id="Phobius"/>
    </source>
</evidence>